<dbReference type="SUPFAM" id="SSF53756">
    <property type="entry name" value="UDP-Glycosyltransferase/glycogen phosphorylase"/>
    <property type="match status" value="1"/>
</dbReference>
<protein>
    <submittedName>
        <fullName evidence="3">Glycosyl transferase</fullName>
    </submittedName>
</protein>
<dbReference type="Pfam" id="PF00534">
    <property type="entry name" value="Glycos_transf_1"/>
    <property type="match status" value="1"/>
</dbReference>
<feature type="domain" description="Glycosyl transferase family 1" evidence="1">
    <location>
        <begin position="217"/>
        <end position="381"/>
    </location>
</feature>
<name>A0A158KZM3_9BURK</name>
<dbReference type="RefSeq" id="WP_087039436.1">
    <property type="nucleotide sequence ID" value="NZ_FCOM02000072.1"/>
</dbReference>
<dbReference type="AlphaFoldDB" id="A0A158KZM3"/>
<accession>A0A158KZM3</accession>
<dbReference type="Proteomes" id="UP000055019">
    <property type="component" value="Unassembled WGS sequence"/>
</dbReference>
<sequence length="418" mass="46824">MKILLFTLNYAPEVTGIGKYSTELAEWLFAQGHEVRVITASPYYPQWRVLNGYQPSRYKIENINGVRVTRVPFWCPRRVSGVSRVLHLASFAAGALPAALANVRWKPEAVWVVEPPLFASPIALLTAKLSKASSYLHIQDYELDAAFELGVLDGRFLRRIGVRVERFLMSRFDKISTISVKMLERAKDKGVPSERSILFPNWVNTSEIFPLFVPSAYRRELDIEPGAIVVLYSGNMGQKQGLELLPKVAKKLRDWPDLLFVFCGSGPGRRGLQEACRELSNIRFIDLQPNDKFNDLLSLADIHILPQRSDAADLVMPSKLLGMLASGRPIIATAHRNTELWQTIHRIGIVVDPGSVEELCAGIVKLANDRGLREELGAAGRAYAISERSKDAVLSRYEEVLINTASEKRRSKPLSCSR</sequence>
<evidence type="ECO:0000313" key="3">
    <source>
        <dbReference type="EMBL" id="SAL86435.1"/>
    </source>
</evidence>
<comment type="caution">
    <text evidence="3">The sequence shown here is derived from an EMBL/GenBank/DDBJ whole genome shotgun (WGS) entry which is preliminary data.</text>
</comment>
<gene>
    <name evidence="3" type="ORF">AWB74_07701</name>
</gene>
<dbReference type="InterPro" id="IPR050194">
    <property type="entry name" value="Glycosyltransferase_grp1"/>
</dbReference>
<evidence type="ECO:0000313" key="4">
    <source>
        <dbReference type="Proteomes" id="UP000055019"/>
    </source>
</evidence>
<keyword evidence="3" id="KW-0808">Transferase</keyword>
<dbReference type="OrthoDB" id="9787293at2"/>
<organism evidence="3 4">
    <name type="scientific">Caballeronia arvi</name>
    <dbReference type="NCBI Taxonomy" id="1777135"/>
    <lineage>
        <taxon>Bacteria</taxon>
        <taxon>Pseudomonadati</taxon>
        <taxon>Pseudomonadota</taxon>
        <taxon>Betaproteobacteria</taxon>
        <taxon>Burkholderiales</taxon>
        <taxon>Burkholderiaceae</taxon>
        <taxon>Caballeronia</taxon>
    </lineage>
</organism>
<dbReference type="NCBIfam" id="NF007640">
    <property type="entry name" value="PRK10307.1"/>
    <property type="match status" value="1"/>
</dbReference>
<dbReference type="InterPro" id="IPR001296">
    <property type="entry name" value="Glyco_trans_1"/>
</dbReference>
<dbReference type="CDD" id="cd03794">
    <property type="entry name" value="GT4_WbuB-like"/>
    <property type="match status" value="1"/>
</dbReference>
<dbReference type="EMBL" id="FCOM02000072">
    <property type="protein sequence ID" value="SAL86435.1"/>
    <property type="molecule type" value="Genomic_DNA"/>
</dbReference>
<dbReference type="InterPro" id="IPR028098">
    <property type="entry name" value="Glyco_trans_4-like_N"/>
</dbReference>
<dbReference type="Gene3D" id="3.40.50.2000">
    <property type="entry name" value="Glycogen Phosphorylase B"/>
    <property type="match status" value="2"/>
</dbReference>
<dbReference type="PANTHER" id="PTHR45947:SF3">
    <property type="entry name" value="SULFOQUINOVOSYL TRANSFERASE SQD2"/>
    <property type="match status" value="1"/>
</dbReference>
<dbReference type="Pfam" id="PF13579">
    <property type="entry name" value="Glyco_trans_4_4"/>
    <property type="match status" value="1"/>
</dbReference>
<feature type="domain" description="Glycosyltransferase subfamily 4-like N-terminal" evidence="2">
    <location>
        <begin position="15"/>
        <end position="202"/>
    </location>
</feature>
<dbReference type="PANTHER" id="PTHR45947">
    <property type="entry name" value="SULFOQUINOVOSYL TRANSFERASE SQD2"/>
    <property type="match status" value="1"/>
</dbReference>
<evidence type="ECO:0000259" key="1">
    <source>
        <dbReference type="Pfam" id="PF00534"/>
    </source>
</evidence>
<proteinExistence type="predicted"/>
<keyword evidence="4" id="KW-1185">Reference proteome</keyword>
<dbReference type="GO" id="GO:0016758">
    <property type="term" value="F:hexosyltransferase activity"/>
    <property type="evidence" value="ECO:0007669"/>
    <property type="project" value="TreeGrafter"/>
</dbReference>
<reference evidence="3" key="1">
    <citation type="submission" date="2016-01" db="EMBL/GenBank/DDBJ databases">
        <authorList>
            <person name="Peeters C."/>
        </authorList>
    </citation>
    <scope>NUCLEOTIDE SEQUENCE [LARGE SCALE GENOMIC DNA]</scope>
    <source>
        <strain evidence="3">LMG 29317</strain>
    </source>
</reference>
<evidence type="ECO:0000259" key="2">
    <source>
        <dbReference type="Pfam" id="PF13579"/>
    </source>
</evidence>